<feature type="compositionally biased region" description="Low complexity" evidence="1">
    <location>
        <begin position="35"/>
        <end position="66"/>
    </location>
</feature>
<reference evidence="2 4" key="1">
    <citation type="journal article" date="2020" name="Stud. Mycol.">
        <title>101 Dothideomycetes genomes: a test case for predicting lifestyles and emergence of pathogens.</title>
        <authorList>
            <person name="Haridas S."/>
            <person name="Albert R."/>
            <person name="Binder M."/>
            <person name="Bloem J."/>
            <person name="Labutti K."/>
            <person name="Salamov A."/>
            <person name="Andreopoulos B."/>
            <person name="Baker S."/>
            <person name="Barry K."/>
            <person name="Bills G."/>
            <person name="Bluhm B."/>
            <person name="Cannon C."/>
            <person name="Castanera R."/>
            <person name="Culley D."/>
            <person name="Daum C."/>
            <person name="Ezra D."/>
            <person name="Gonzalez J."/>
            <person name="Henrissat B."/>
            <person name="Kuo A."/>
            <person name="Liang C."/>
            <person name="Lipzen A."/>
            <person name="Lutzoni F."/>
            <person name="Magnuson J."/>
            <person name="Mondo S."/>
            <person name="Nolan M."/>
            <person name="Ohm R."/>
            <person name="Pangilinan J."/>
            <person name="Park H.-J."/>
            <person name="Ramirez L."/>
            <person name="Alfaro M."/>
            <person name="Sun H."/>
            <person name="Tritt A."/>
            <person name="Yoshinaga Y."/>
            <person name="Zwiers L.-H."/>
            <person name="Turgeon B."/>
            <person name="Goodwin S."/>
            <person name="Spatafora J."/>
            <person name="Crous P."/>
            <person name="Grigoriev I."/>
        </authorList>
    </citation>
    <scope>NUCLEOTIDE SEQUENCE</scope>
    <source>
        <strain evidence="2 4">CBS 304.34</strain>
    </source>
</reference>
<organism evidence="2">
    <name type="scientific">Mytilinidion resinicola</name>
    <dbReference type="NCBI Taxonomy" id="574789"/>
    <lineage>
        <taxon>Eukaryota</taxon>
        <taxon>Fungi</taxon>
        <taxon>Dikarya</taxon>
        <taxon>Ascomycota</taxon>
        <taxon>Pezizomycotina</taxon>
        <taxon>Dothideomycetes</taxon>
        <taxon>Pleosporomycetidae</taxon>
        <taxon>Mytilinidiales</taxon>
        <taxon>Mytilinidiaceae</taxon>
        <taxon>Mytilinidion</taxon>
    </lineage>
</organism>
<name>A0A6A6YEZ9_9PEZI</name>
<dbReference type="Proteomes" id="UP000504636">
    <property type="component" value="Unplaced"/>
</dbReference>
<proteinExistence type="predicted"/>
<evidence type="ECO:0000256" key="1">
    <source>
        <dbReference type="SAM" id="MobiDB-lite"/>
    </source>
</evidence>
<keyword evidence="3" id="KW-1185">Reference proteome</keyword>
<feature type="compositionally biased region" description="Basic residues" evidence="1">
    <location>
        <begin position="89"/>
        <end position="112"/>
    </location>
</feature>
<dbReference type="AlphaFoldDB" id="A0A6A6YEZ9"/>
<gene>
    <name evidence="2 4" type="ORF">BDZ99DRAFT_479690</name>
</gene>
<accession>A0A6A6YEZ9</accession>
<evidence type="ECO:0000313" key="2">
    <source>
        <dbReference type="EMBL" id="KAF2806437.1"/>
    </source>
</evidence>
<evidence type="ECO:0000313" key="3">
    <source>
        <dbReference type="Proteomes" id="UP000504636"/>
    </source>
</evidence>
<protein>
    <submittedName>
        <fullName evidence="2 4">Uncharacterized protein</fullName>
    </submittedName>
</protein>
<dbReference type="RefSeq" id="XP_033573401.1">
    <property type="nucleotide sequence ID" value="XM_033722273.1"/>
</dbReference>
<feature type="region of interest" description="Disordered" evidence="1">
    <location>
        <begin position="25"/>
        <end position="112"/>
    </location>
</feature>
<dbReference type="GeneID" id="54463166"/>
<reference evidence="4" key="3">
    <citation type="submission" date="2025-04" db="UniProtKB">
        <authorList>
            <consortium name="RefSeq"/>
        </authorList>
    </citation>
    <scope>IDENTIFICATION</scope>
    <source>
        <strain evidence="4">CBS 304.34</strain>
    </source>
</reference>
<dbReference type="EMBL" id="MU003707">
    <property type="protein sequence ID" value="KAF2806437.1"/>
    <property type="molecule type" value="Genomic_DNA"/>
</dbReference>
<sequence length="112" mass="12591">MFNRGTELDVPFHSYGEHFITQVKENGSENHPHQAHAAAAAGARAATQAEKGKVPAATAAAAADPAARQKITTGNIMRMEQALGEPRLARRRRKKRRRRRRWRSRRGSRRGR</sequence>
<reference evidence="4" key="2">
    <citation type="submission" date="2020-04" db="EMBL/GenBank/DDBJ databases">
        <authorList>
            <consortium name="NCBI Genome Project"/>
        </authorList>
    </citation>
    <scope>NUCLEOTIDE SEQUENCE</scope>
    <source>
        <strain evidence="4">CBS 304.34</strain>
    </source>
</reference>
<evidence type="ECO:0000313" key="4">
    <source>
        <dbReference type="RefSeq" id="XP_033573401.1"/>
    </source>
</evidence>